<keyword evidence="1" id="KW-0732">Signal</keyword>
<evidence type="ECO:0000259" key="2">
    <source>
        <dbReference type="Pfam" id="PF02638"/>
    </source>
</evidence>
<dbReference type="InterPro" id="IPR003790">
    <property type="entry name" value="GHL10"/>
</dbReference>
<dbReference type="Proteomes" id="UP000199045">
    <property type="component" value="Unassembled WGS sequence"/>
</dbReference>
<dbReference type="EMBL" id="FNBN01000001">
    <property type="protein sequence ID" value="SDF23280.1"/>
    <property type="molecule type" value="Genomic_DNA"/>
</dbReference>
<reference evidence="3 4" key="1">
    <citation type="submission" date="2016-10" db="EMBL/GenBank/DDBJ databases">
        <authorList>
            <person name="de Groot N.N."/>
        </authorList>
    </citation>
    <scope>NUCLEOTIDE SEQUENCE [LARGE SCALE GENOMIC DNA]</scope>
    <source>
        <strain evidence="3 4">DSM 527</strain>
    </source>
</reference>
<dbReference type="PANTHER" id="PTHR43405">
    <property type="entry name" value="GLYCOSYL HYDROLASE DIGH"/>
    <property type="match status" value="1"/>
</dbReference>
<feature type="domain" description="Glycosyl hydrolase-like 10" evidence="2">
    <location>
        <begin position="28"/>
        <end position="337"/>
    </location>
</feature>
<dbReference type="STRING" id="104663.SAMN04488121_1011207"/>
<dbReference type="Gene3D" id="3.20.20.80">
    <property type="entry name" value="Glycosidases"/>
    <property type="match status" value="1"/>
</dbReference>
<evidence type="ECO:0000313" key="4">
    <source>
        <dbReference type="Proteomes" id="UP000199045"/>
    </source>
</evidence>
<evidence type="ECO:0000313" key="3">
    <source>
        <dbReference type="EMBL" id="SDF23280.1"/>
    </source>
</evidence>
<protein>
    <submittedName>
        <fullName evidence="3">Uncharacterized lipoprotein YddW, UPF0748 family</fullName>
    </submittedName>
</protein>
<evidence type="ECO:0000256" key="1">
    <source>
        <dbReference type="ARBA" id="ARBA00022729"/>
    </source>
</evidence>
<dbReference type="InterPro" id="IPR017853">
    <property type="entry name" value="GH"/>
</dbReference>
<dbReference type="InterPro" id="IPR052177">
    <property type="entry name" value="Divisome_Glycosyl_Hydrolase"/>
</dbReference>
<name>A0A1G7JED6_CHIFI</name>
<dbReference type="OrthoDB" id="9773203at2"/>
<gene>
    <name evidence="3" type="ORF">SAMN04488121_1011207</name>
</gene>
<dbReference type="SUPFAM" id="SSF51445">
    <property type="entry name" value="(Trans)glycosidases"/>
    <property type="match status" value="1"/>
</dbReference>
<dbReference type="PANTHER" id="PTHR43405:SF1">
    <property type="entry name" value="GLYCOSYL HYDROLASE DIGH"/>
    <property type="match status" value="1"/>
</dbReference>
<organism evidence="3 4">
    <name type="scientific">Chitinophaga filiformis</name>
    <name type="common">Myxococcus filiformis</name>
    <name type="synonym">Flexibacter filiformis</name>
    <dbReference type="NCBI Taxonomy" id="104663"/>
    <lineage>
        <taxon>Bacteria</taxon>
        <taxon>Pseudomonadati</taxon>
        <taxon>Bacteroidota</taxon>
        <taxon>Chitinophagia</taxon>
        <taxon>Chitinophagales</taxon>
        <taxon>Chitinophagaceae</taxon>
        <taxon>Chitinophaga</taxon>
    </lineage>
</organism>
<sequence length="519" mass="60951">MVKYLLGVALILTGILNQVKAQLPPKREFRAVWIATVENIDWPSRKGLPVEIQKQEFINLLDKQQRNGMNAVIVQIRPVADAFYDSPFEPWSEYLSGVQGQAPNPYYDPLRFMLEETHKRGMEFHAWFNPYRAAISTGKNAVAPNHITRMRPQWFVNFDGKKYFDPGIPEVREYVTQIIRDVVRRYDIDAVHFDDYFYPYPVAGREFPDNSSYRQYGRNMQKDDWRRWNVDTIIQMVSKMIKEEKPWVKFGISPFGIWRNKIKDQDGSYTTGLSNYDDLYADVRKWLQNGWIDYVAPQLYWERGHRAANYELLLNWWAQHGYGRNVYIGQGVYRIRSNAAWSNPAELPIQITELRTLNTIHGSAFYSNKSFNGNPLGFEDTLRNHFYRYPALRPAMPWINLPAPLPPYFIDAFERMDGLHLYWADDDTSGRTQQYVLYRFNANESINLNDPTKILAIVQQMPDPQFIDYSYVKGTLYTYVVTALNRLQTESWASDPLYMRKSGKKTLFVFDPEPAGRYQ</sequence>
<dbReference type="Pfam" id="PF02638">
    <property type="entry name" value="GHL10"/>
    <property type="match status" value="1"/>
</dbReference>
<dbReference type="RefSeq" id="WP_089829480.1">
    <property type="nucleotide sequence ID" value="NZ_FNBN01000001.1"/>
</dbReference>
<keyword evidence="3" id="KW-0449">Lipoprotein</keyword>
<dbReference type="AlphaFoldDB" id="A0A1G7JED6"/>
<accession>A0A1G7JED6</accession>
<proteinExistence type="predicted"/>